<evidence type="ECO:0000313" key="7">
    <source>
        <dbReference type="Proteomes" id="UP000070516"/>
    </source>
</evidence>
<feature type="transmembrane region" description="Helical" evidence="5">
    <location>
        <begin position="245"/>
        <end position="263"/>
    </location>
</feature>
<dbReference type="PANTHER" id="PTHR37955:SF1">
    <property type="entry name" value="DEP DOMAIN-CONTAINING PROTEIN"/>
    <property type="match status" value="1"/>
</dbReference>
<feature type="transmembrane region" description="Helical" evidence="5">
    <location>
        <begin position="187"/>
        <end position="209"/>
    </location>
</feature>
<evidence type="ECO:0000256" key="3">
    <source>
        <dbReference type="ARBA" id="ARBA00022989"/>
    </source>
</evidence>
<dbReference type="Pfam" id="PF03595">
    <property type="entry name" value="SLAC1"/>
    <property type="match status" value="1"/>
</dbReference>
<feature type="transmembrane region" description="Helical" evidence="5">
    <location>
        <begin position="58"/>
        <end position="80"/>
    </location>
</feature>
<feature type="transmembrane region" description="Helical" evidence="5">
    <location>
        <begin position="300"/>
        <end position="322"/>
    </location>
</feature>
<sequence length="336" mass="35782">MSYSKLSMAKPVEASQGAGSIKNLPINLFGSVMGLAGLSLAWRLASPGLGQASFAGEIIAEFIGLLSALVFVVLALGYITKWVKFPDAVSAEFAHPVAGNFFGTVTIALLLLSAVAAPYSVLLSEVMWTLGSVLTVLLAFIVVFRLLAGDRDASLAVPAWLIPGVAALDIAVTGAHMPMAWANELNLFAIALGSVMAVVLFNQIFARLIHEPAMAKGMTPSLMVMVAPFAVGFLAYVNVFGVIDHFASLLFYFGLFLFVVLAFKVFRNAAPFSPAWWAISFPIAALSNAALKYADAKQSVFLMVIAYGLVVFLTIALAILFAKTLKMLFDGRLLMS</sequence>
<feature type="transmembrane region" description="Helical" evidence="5">
    <location>
        <begin position="221"/>
        <end position="239"/>
    </location>
</feature>
<dbReference type="Proteomes" id="UP000070516">
    <property type="component" value="Chromosome"/>
</dbReference>
<evidence type="ECO:0000256" key="5">
    <source>
        <dbReference type="SAM" id="Phobius"/>
    </source>
</evidence>
<evidence type="ECO:0000313" key="6">
    <source>
        <dbReference type="EMBL" id="AMN81578.1"/>
    </source>
</evidence>
<dbReference type="KEGG" id="pazo:AYR47_26145"/>
<feature type="transmembrane region" description="Helical" evidence="5">
    <location>
        <begin position="275"/>
        <end position="294"/>
    </location>
</feature>
<feature type="transmembrane region" description="Helical" evidence="5">
    <location>
        <begin position="101"/>
        <end position="121"/>
    </location>
</feature>
<protein>
    <submittedName>
        <fullName evidence="6">C4-dicarboxylate ABC transporter</fullName>
    </submittedName>
</protein>
<gene>
    <name evidence="6" type="ORF">AYR47_26145</name>
</gene>
<dbReference type="CDD" id="cd09323">
    <property type="entry name" value="TDT_SLAC1_like"/>
    <property type="match status" value="1"/>
</dbReference>
<evidence type="ECO:0000256" key="1">
    <source>
        <dbReference type="ARBA" id="ARBA00004141"/>
    </source>
</evidence>
<dbReference type="InterPro" id="IPR004695">
    <property type="entry name" value="SLAC1/Mae1/Ssu1/TehA"/>
</dbReference>
<dbReference type="PANTHER" id="PTHR37955">
    <property type="entry name" value="TELLURITE RESISTANCE PROTEIN TEHA"/>
    <property type="match status" value="1"/>
</dbReference>
<dbReference type="InterPro" id="IPR038665">
    <property type="entry name" value="Voltage-dep_anion_channel_sf"/>
</dbReference>
<keyword evidence="2 5" id="KW-0812">Transmembrane</keyword>
<dbReference type="EMBL" id="CP014546">
    <property type="protein sequence ID" value="AMN81578.1"/>
    <property type="molecule type" value="Genomic_DNA"/>
</dbReference>
<accession>A0A127I3Z3</accession>
<dbReference type="Gene3D" id="1.50.10.150">
    <property type="entry name" value="Voltage-dependent anion channel"/>
    <property type="match status" value="1"/>
</dbReference>
<dbReference type="GO" id="GO:0005886">
    <property type="term" value="C:plasma membrane"/>
    <property type="evidence" value="ECO:0007669"/>
    <property type="project" value="TreeGrafter"/>
</dbReference>
<feature type="transmembrane region" description="Helical" evidence="5">
    <location>
        <begin position="127"/>
        <end position="148"/>
    </location>
</feature>
<reference evidence="6 7" key="1">
    <citation type="submission" date="2016-02" db="EMBL/GenBank/DDBJ databases">
        <title>Complete genome sequence of Pseudomonas azotoformans S4.</title>
        <authorList>
            <person name="Fang Y."/>
            <person name="Wu L."/>
            <person name="Feng G."/>
        </authorList>
    </citation>
    <scope>NUCLEOTIDE SEQUENCE [LARGE SCALE GENOMIC DNA]</scope>
    <source>
        <strain evidence="6 7">S4</strain>
    </source>
</reference>
<organism evidence="6 7">
    <name type="scientific">Pseudomonas azotoformans</name>
    <dbReference type="NCBI Taxonomy" id="47878"/>
    <lineage>
        <taxon>Bacteria</taxon>
        <taxon>Pseudomonadati</taxon>
        <taxon>Pseudomonadota</taxon>
        <taxon>Gammaproteobacteria</taxon>
        <taxon>Pseudomonadales</taxon>
        <taxon>Pseudomonadaceae</taxon>
        <taxon>Pseudomonas</taxon>
    </lineage>
</organism>
<evidence type="ECO:0000256" key="2">
    <source>
        <dbReference type="ARBA" id="ARBA00022692"/>
    </source>
</evidence>
<keyword evidence="3 5" id="KW-1133">Transmembrane helix</keyword>
<evidence type="ECO:0000256" key="4">
    <source>
        <dbReference type="ARBA" id="ARBA00023136"/>
    </source>
</evidence>
<keyword evidence="4 5" id="KW-0472">Membrane</keyword>
<name>A0A127I3Z3_PSEAZ</name>
<proteinExistence type="predicted"/>
<comment type="subcellular location">
    <subcellularLocation>
        <location evidence="1">Membrane</location>
        <topology evidence="1">Multi-pass membrane protein</topology>
    </subcellularLocation>
</comment>
<feature type="transmembrane region" description="Helical" evidence="5">
    <location>
        <begin position="26"/>
        <end position="46"/>
    </location>
</feature>
<dbReference type="AlphaFoldDB" id="A0A127I3Z3"/>
<dbReference type="InterPro" id="IPR052951">
    <property type="entry name" value="Tellurite_res_ion_channel"/>
</dbReference>
<feature type="transmembrane region" description="Helical" evidence="5">
    <location>
        <begin position="160"/>
        <end position="181"/>
    </location>
</feature>
<dbReference type="RefSeq" id="WP_033903209.1">
    <property type="nucleotide sequence ID" value="NZ_CP014546.1"/>
</dbReference>
<dbReference type="GO" id="GO:0046583">
    <property type="term" value="F:monoatomic cation efflux transmembrane transporter activity"/>
    <property type="evidence" value="ECO:0007669"/>
    <property type="project" value="TreeGrafter"/>
</dbReference>